<dbReference type="AlphaFoldDB" id="A0A9P6AFH8"/>
<protein>
    <submittedName>
        <fullName evidence="1">Uncharacterized protein</fullName>
    </submittedName>
</protein>
<keyword evidence="2" id="KW-1185">Reference proteome</keyword>
<evidence type="ECO:0000313" key="2">
    <source>
        <dbReference type="Proteomes" id="UP000886523"/>
    </source>
</evidence>
<comment type="caution">
    <text evidence="1">The sequence shown here is derived from an EMBL/GenBank/DDBJ whole genome shotgun (WGS) entry which is preliminary data.</text>
</comment>
<gene>
    <name evidence="1" type="ORF">BS47DRAFT_1355249</name>
</gene>
<dbReference type="Proteomes" id="UP000886523">
    <property type="component" value="Unassembled WGS sequence"/>
</dbReference>
<reference evidence="1" key="1">
    <citation type="journal article" date="2020" name="Nat. Commun.">
        <title>Large-scale genome sequencing of mycorrhizal fungi provides insights into the early evolution of symbiotic traits.</title>
        <authorList>
            <person name="Miyauchi S."/>
            <person name="Kiss E."/>
            <person name="Kuo A."/>
            <person name="Drula E."/>
            <person name="Kohler A."/>
            <person name="Sanchez-Garcia M."/>
            <person name="Morin E."/>
            <person name="Andreopoulos B."/>
            <person name="Barry K.W."/>
            <person name="Bonito G."/>
            <person name="Buee M."/>
            <person name="Carver A."/>
            <person name="Chen C."/>
            <person name="Cichocki N."/>
            <person name="Clum A."/>
            <person name="Culley D."/>
            <person name="Crous P.W."/>
            <person name="Fauchery L."/>
            <person name="Girlanda M."/>
            <person name="Hayes R.D."/>
            <person name="Keri Z."/>
            <person name="LaButti K."/>
            <person name="Lipzen A."/>
            <person name="Lombard V."/>
            <person name="Magnuson J."/>
            <person name="Maillard F."/>
            <person name="Murat C."/>
            <person name="Nolan M."/>
            <person name="Ohm R.A."/>
            <person name="Pangilinan J."/>
            <person name="Pereira M.F."/>
            <person name="Perotto S."/>
            <person name="Peter M."/>
            <person name="Pfister S."/>
            <person name="Riley R."/>
            <person name="Sitrit Y."/>
            <person name="Stielow J.B."/>
            <person name="Szollosi G."/>
            <person name="Zifcakova L."/>
            <person name="Stursova M."/>
            <person name="Spatafora J.W."/>
            <person name="Tedersoo L."/>
            <person name="Vaario L.M."/>
            <person name="Yamada A."/>
            <person name="Yan M."/>
            <person name="Wang P."/>
            <person name="Xu J."/>
            <person name="Bruns T."/>
            <person name="Baldrian P."/>
            <person name="Vilgalys R."/>
            <person name="Dunand C."/>
            <person name="Henrissat B."/>
            <person name="Grigoriev I.V."/>
            <person name="Hibbett D."/>
            <person name="Nagy L.G."/>
            <person name="Martin F.M."/>
        </authorList>
    </citation>
    <scope>NUCLEOTIDE SEQUENCE</scope>
    <source>
        <strain evidence="1">UP504</strain>
    </source>
</reference>
<evidence type="ECO:0000313" key="1">
    <source>
        <dbReference type="EMBL" id="KAF9504405.1"/>
    </source>
</evidence>
<accession>A0A9P6AFH8</accession>
<dbReference type="OrthoDB" id="2747330at2759"/>
<name>A0A9P6AFH8_9AGAM</name>
<dbReference type="EMBL" id="MU129230">
    <property type="protein sequence ID" value="KAF9504405.1"/>
    <property type="molecule type" value="Genomic_DNA"/>
</dbReference>
<proteinExistence type="predicted"/>
<sequence length="127" mass="13899">MSFGRTSCAADDSDLKALLVFHRATALVSVPNVGKVGFWVVVDQFSANCPNLGLTGRTAIMDTVRMPNSNLPWAVLAFLFLTRLRERILSLPLPLIQRPCVPGGQAPWTGQVHNNLNYDGFACPYNP</sequence>
<organism evidence="1 2">
    <name type="scientific">Hydnum rufescens UP504</name>
    <dbReference type="NCBI Taxonomy" id="1448309"/>
    <lineage>
        <taxon>Eukaryota</taxon>
        <taxon>Fungi</taxon>
        <taxon>Dikarya</taxon>
        <taxon>Basidiomycota</taxon>
        <taxon>Agaricomycotina</taxon>
        <taxon>Agaricomycetes</taxon>
        <taxon>Cantharellales</taxon>
        <taxon>Hydnaceae</taxon>
        <taxon>Hydnum</taxon>
    </lineage>
</organism>